<evidence type="ECO:0000259" key="8">
    <source>
        <dbReference type="PROSITE" id="PS50893"/>
    </source>
</evidence>
<dbReference type="GO" id="GO:0015847">
    <property type="term" value="P:putrescine transport"/>
    <property type="evidence" value="ECO:0007669"/>
    <property type="project" value="UniProtKB-ARBA"/>
</dbReference>
<dbReference type="SUPFAM" id="SSF52540">
    <property type="entry name" value="P-loop containing nucleoside triphosphate hydrolases"/>
    <property type="match status" value="1"/>
</dbReference>
<keyword evidence="2 7" id="KW-1003">Cell membrane</keyword>
<evidence type="ECO:0000256" key="2">
    <source>
        <dbReference type="ARBA" id="ARBA00022475"/>
    </source>
</evidence>
<comment type="catalytic activity">
    <reaction evidence="7">
        <text>ATP + H2O + polyamine-[polyamine-binding protein]Side 1 = ADP + phosphate + polyamineSide 2 + [polyamine-binding protein]Side 1.</text>
        <dbReference type="EC" id="7.6.2.11"/>
    </reaction>
</comment>
<comment type="subunit">
    <text evidence="7">The complex is composed of two ATP-binding proteins (PotA), two transmembrane proteins (PotB and PotC) and a solute-binding protein (PotD).</text>
</comment>
<evidence type="ECO:0000256" key="7">
    <source>
        <dbReference type="RuleBase" id="RU364083"/>
    </source>
</evidence>
<sequence length="357" mass="38543">MASTEIAVGIDKVVKRYGPVTALHGVSMDIRENEFFTLLGPSGCGKTTLLRCIAGFEDVTEGVIRLKGGDITGLPPHKRPVNTVFQQYALFPHMTVIENVMFGLLRSGWSKPEAVARADQVLQLVQLGDFAARRPAQLSGGQQQRVALARALAPRPQVLLLDEPLSALDLKLRQAVRMELKALQRETGIAFIFVTHDQEEALTMSDRIAVMSEGRVQQIGTPREIYETPLNRFVADFIGETNLLDVDVRSVDNGMAAISLPGGHCFTCPAAAVVQSGKGHLSVRPERISLCAQGSGDLDATVEGQVYLGTDIHLQVRLADSERMTVRLQNSETTAVPETGAAVGLKLEAGAARLLAD</sequence>
<dbReference type="SUPFAM" id="SSF50331">
    <property type="entry name" value="MOP-like"/>
    <property type="match status" value="1"/>
</dbReference>
<dbReference type="Gene3D" id="3.40.50.300">
    <property type="entry name" value="P-loop containing nucleotide triphosphate hydrolases"/>
    <property type="match status" value="1"/>
</dbReference>
<dbReference type="PROSITE" id="PS50893">
    <property type="entry name" value="ABC_TRANSPORTER_2"/>
    <property type="match status" value="1"/>
</dbReference>
<evidence type="ECO:0000256" key="3">
    <source>
        <dbReference type="ARBA" id="ARBA00022741"/>
    </source>
</evidence>
<evidence type="ECO:0000256" key="6">
    <source>
        <dbReference type="ARBA" id="ARBA00023136"/>
    </source>
</evidence>
<evidence type="ECO:0000313" key="9">
    <source>
        <dbReference type="EMBL" id="MBD1548543.1"/>
    </source>
</evidence>
<dbReference type="EC" id="7.6.2.11" evidence="7"/>
<keyword evidence="6 7" id="KW-0472">Membrane</keyword>
<evidence type="ECO:0000256" key="1">
    <source>
        <dbReference type="ARBA" id="ARBA00022448"/>
    </source>
</evidence>
<dbReference type="Proteomes" id="UP000598467">
    <property type="component" value="Unassembled WGS sequence"/>
</dbReference>
<feature type="domain" description="ABC transporter" evidence="8">
    <location>
        <begin position="8"/>
        <end position="238"/>
    </location>
</feature>
<dbReference type="InterPro" id="IPR050093">
    <property type="entry name" value="ABC_SmlMolc_Importer"/>
</dbReference>
<dbReference type="GO" id="GO:0043190">
    <property type="term" value="C:ATP-binding cassette (ABC) transporter complex"/>
    <property type="evidence" value="ECO:0007669"/>
    <property type="project" value="InterPro"/>
</dbReference>
<dbReference type="Gene3D" id="2.40.50.100">
    <property type="match status" value="1"/>
</dbReference>
<dbReference type="InterPro" id="IPR003439">
    <property type="entry name" value="ABC_transporter-like_ATP-bd"/>
</dbReference>
<dbReference type="GO" id="GO:0015417">
    <property type="term" value="F:ABC-type polyamine transporter activity"/>
    <property type="evidence" value="ECO:0007669"/>
    <property type="project" value="UniProtKB-EC"/>
</dbReference>
<dbReference type="InterPro" id="IPR003593">
    <property type="entry name" value="AAA+_ATPase"/>
</dbReference>
<evidence type="ECO:0000256" key="5">
    <source>
        <dbReference type="ARBA" id="ARBA00022967"/>
    </source>
</evidence>
<proteinExistence type="inferred from homology"/>
<evidence type="ECO:0000256" key="4">
    <source>
        <dbReference type="ARBA" id="ARBA00022840"/>
    </source>
</evidence>
<dbReference type="PANTHER" id="PTHR42781:SF4">
    <property type="entry name" value="SPERMIDINE_PUTRESCINE IMPORT ATP-BINDING PROTEIN POTA"/>
    <property type="match status" value="1"/>
</dbReference>
<dbReference type="InterPro" id="IPR027417">
    <property type="entry name" value="P-loop_NTPase"/>
</dbReference>
<dbReference type="InterPro" id="IPR013611">
    <property type="entry name" value="Transp-assoc_OB_typ2"/>
</dbReference>
<dbReference type="Pfam" id="PF08402">
    <property type="entry name" value="TOBE_2"/>
    <property type="match status" value="1"/>
</dbReference>
<accession>A0A926S6G8</accession>
<organism evidence="9 10">
    <name type="scientific">Roseibium aggregatum</name>
    <dbReference type="NCBI Taxonomy" id="187304"/>
    <lineage>
        <taxon>Bacteria</taxon>
        <taxon>Pseudomonadati</taxon>
        <taxon>Pseudomonadota</taxon>
        <taxon>Alphaproteobacteria</taxon>
        <taxon>Hyphomicrobiales</taxon>
        <taxon>Stappiaceae</taxon>
        <taxon>Roseibium</taxon>
    </lineage>
</organism>
<protein>
    <recommendedName>
        <fullName evidence="7">Spermidine/putrescine import ATP-binding protein PotA</fullName>
        <ecNumber evidence="7">7.6.2.11</ecNumber>
    </recommendedName>
</protein>
<reference evidence="9" key="1">
    <citation type="submission" date="2020-05" db="EMBL/GenBank/DDBJ databases">
        <title>Identification of trans-AT polyketide cluster in two marine bacteria, producers of a novel glutaramide-containing polyketide sesbanimide D and analogs.</title>
        <authorList>
            <person name="Kacar D."/>
            <person name="Rodriguez P."/>
            <person name="Canedo L."/>
            <person name="Gonzalez E."/>
            <person name="Galan B."/>
            <person name="De La Calle F."/>
            <person name="Garcia J.L."/>
        </authorList>
    </citation>
    <scope>NUCLEOTIDE SEQUENCE</scope>
    <source>
        <strain evidence="9">PHM038</strain>
    </source>
</reference>
<comment type="similarity">
    <text evidence="7">Belongs to the ABC transporter superfamily. Spermidine/putrescine importer (TC 3.A.1.11.1) family.</text>
</comment>
<dbReference type="PROSITE" id="PS00211">
    <property type="entry name" value="ABC_TRANSPORTER_1"/>
    <property type="match status" value="1"/>
</dbReference>
<dbReference type="InterPro" id="IPR008995">
    <property type="entry name" value="Mo/tungstate-bd_C_term_dom"/>
</dbReference>
<dbReference type="PANTHER" id="PTHR42781">
    <property type="entry name" value="SPERMIDINE/PUTRESCINE IMPORT ATP-BINDING PROTEIN POTA"/>
    <property type="match status" value="1"/>
</dbReference>
<comment type="function">
    <text evidence="7">Part of the ABC transporter complex PotABCD involved in spermidine/putrescine import. Responsible for energy coupling to the transport system.</text>
</comment>
<comment type="caution">
    <text evidence="9">The sequence shown here is derived from an EMBL/GenBank/DDBJ whole genome shotgun (WGS) entry which is preliminary data.</text>
</comment>
<name>A0A926S6G8_9HYPH</name>
<dbReference type="GO" id="GO:0005524">
    <property type="term" value="F:ATP binding"/>
    <property type="evidence" value="ECO:0007669"/>
    <property type="project" value="UniProtKB-KW"/>
</dbReference>
<dbReference type="FunFam" id="3.40.50.300:FF:000133">
    <property type="entry name" value="Spermidine/putrescine import ATP-binding protein PotA"/>
    <property type="match status" value="1"/>
</dbReference>
<dbReference type="RefSeq" id="WP_190293230.1">
    <property type="nucleotide sequence ID" value="NZ_JABFCZ010000023.1"/>
</dbReference>
<dbReference type="InterPro" id="IPR017871">
    <property type="entry name" value="ABC_transporter-like_CS"/>
</dbReference>
<dbReference type="EMBL" id="JABFCZ010000023">
    <property type="protein sequence ID" value="MBD1548543.1"/>
    <property type="molecule type" value="Genomic_DNA"/>
</dbReference>
<dbReference type="NCBIfam" id="TIGR01187">
    <property type="entry name" value="potA"/>
    <property type="match status" value="1"/>
</dbReference>
<dbReference type="GO" id="GO:0016887">
    <property type="term" value="F:ATP hydrolysis activity"/>
    <property type="evidence" value="ECO:0007669"/>
    <property type="project" value="InterPro"/>
</dbReference>
<keyword evidence="4 7" id="KW-0067">ATP-binding</keyword>
<dbReference type="AlphaFoldDB" id="A0A926S6G8"/>
<gene>
    <name evidence="7" type="primary">potA</name>
    <name evidence="9" type="ORF">HK439_19955</name>
</gene>
<dbReference type="InterPro" id="IPR005893">
    <property type="entry name" value="PotA-like"/>
</dbReference>
<dbReference type="Pfam" id="PF00005">
    <property type="entry name" value="ABC_tran"/>
    <property type="match status" value="1"/>
</dbReference>
<dbReference type="SMART" id="SM00382">
    <property type="entry name" value="AAA"/>
    <property type="match status" value="1"/>
</dbReference>
<keyword evidence="3 7" id="KW-0547">Nucleotide-binding</keyword>
<keyword evidence="1 7" id="KW-0813">Transport</keyword>
<keyword evidence="5 7" id="KW-1278">Translocase</keyword>
<evidence type="ECO:0000313" key="10">
    <source>
        <dbReference type="Proteomes" id="UP000598467"/>
    </source>
</evidence>